<comment type="caution">
    <text evidence="2">The sequence shown here is derived from an EMBL/GenBank/DDBJ whole genome shotgun (WGS) entry which is preliminary data.</text>
</comment>
<dbReference type="PANTHER" id="PTHR40788:SF2">
    <property type="entry name" value="CLR5 DOMAIN-CONTAINING PROTEIN"/>
    <property type="match status" value="1"/>
</dbReference>
<dbReference type="Proteomes" id="UP000531561">
    <property type="component" value="Unassembled WGS sequence"/>
</dbReference>
<dbReference type="PANTHER" id="PTHR40788">
    <property type="entry name" value="CLR5 DOMAIN-CONTAINING PROTEIN-RELATED"/>
    <property type="match status" value="1"/>
</dbReference>
<dbReference type="RefSeq" id="XP_037190495.1">
    <property type="nucleotide sequence ID" value="XM_037338432.1"/>
</dbReference>
<sequence length="412" mass="46841">MHTRGTAPSPFCIRSLLVNLIVKLIFECQDYLIVVFLLLVYNSIAEFAPSAENHIRGLKKDTGYFAEFLGERSEHRPEKLLDVLGNQHSSLDKSLFWELVIENVVSDAHGALTLDSSRISIMIWRYVFHGLVSMGIKPTYIKTTFRNFQRRHELFDSIHINVKGIGLADFGSSAEGRFHYPSEKRRNEQNRESKRKAEQNLDGFWQKTDEVYQRNTGQTLNQAVKHICTVVPSLERIPEWVEAINVPKTNPQERTGRDEASPIPQFDSDDTTKFIAPQPKSKPKTRGSAITTKSPTPLAAAAPAATPTPTPDSQPTFKPKARAIKVFRVLFREIPWANFLYAMTSTSFAAEKQYGSVWQFTPTKLDIEWSIQFHEPYPPGKIAFRTVRRTGRRLGRSYDWGGDASEVKFGVH</sequence>
<evidence type="ECO:0000256" key="1">
    <source>
        <dbReference type="SAM" id="MobiDB-lite"/>
    </source>
</evidence>
<evidence type="ECO:0000313" key="3">
    <source>
        <dbReference type="Proteomes" id="UP000531561"/>
    </source>
</evidence>
<dbReference type="AlphaFoldDB" id="A0A8H6EGP3"/>
<proteinExistence type="predicted"/>
<feature type="region of interest" description="Disordered" evidence="1">
    <location>
        <begin position="245"/>
        <end position="317"/>
    </location>
</feature>
<gene>
    <name evidence="2" type="ORF">Bfra_008067</name>
</gene>
<dbReference type="OrthoDB" id="2922289at2759"/>
<protein>
    <submittedName>
        <fullName evidence="2">Uncharacterized protein</fullName>
    </submittedName>
</protein>
<dbReference type="EMBL" id="JABFCT010000012">
    <property type="protein sequence ID" value="KAF5871548.1"/>
    <property type="molecule type" value="Genomic_DNA"/>
</dbReference>
<name>A0A8H6EGP3_9HELO</name>
<reference evidence="2 3" key="1">
    <citation type="journal article" date="2020" name="Phytopathology">
        <title>A high-quality genome resource of Botrytis fragariae, a new and rapidly spreading fungal pathogen causing strawberry gray mold in the U.S.A.</title>
        <authorList>
            <person name="Wu Y."/>
            <person name="Saski C.A."/>
            <person name="Schnabel G."/>
            <person name="Xiao S."/>
            <person name="Hu M."/>
        </authorList>
    </citation>
    <scope>NUCLEOTIDE SEQUENCE [LARGE SCALE GENOMIC DNA]</scope>
    <source>
        <strain evidence="2 3">BVB16</strain>
    </source>
</reference>
<dbReference type="GeneID" id="59262124"/>
<organism evidence="2 3">
    <name type="scientific">Botrytis fragariae</name>
    <dbReference type="NCBI Taxonomy" id="1964551"/>
    <lineage>
        <taxon>Eukaryota</taxon>
        <taxon>Fungi</taxon>
        <taxon>Dikarya</taxon>
        <taxon>Ascomycota</taxon>
        <taxon>Pezizomycotina</taxon>
        <taxon>Leotiomycetes</taxon>
        <taxon>Helotiales</taxon>
        <taxon>Sclerotiniaceae</taxon>
        <taxon>Botrytis</taxon>
    </lineage>
</organism>
<accession>A0A8H6EGP3</accession>
<evidence type="ECO:0000313" key="2">
    <source>
        <dbReference type="EMBL" id="KAF5871548.1"/>
    </source>
</evidence>
<feature type="compositionally biased region" description="Low complexity" evidence="1">
    <location>
        <begin position="291"/>
        <end position="305"/>
    </location>
</feature>
<keyword evidence="3" id="KW-1185">Reference proteome</keyword>